<evidence type="ECO:0000256" key="4">
    <source>
        <dbReference type="ARBA" id="ARBA00012568"/>
    </source>
</evidence>
<evidence type="ECO:0000256" key="1">
    <source>
        <dbReference type="ARBA" id="ARBA00001585"/>
    </source>
</evidence>
<name>A0A7X9X9P3_9BACT</name>
<keyword evidence="7 11" id="KW-0963">Cytoplasm</keyword>
<dbReference type="PIRSF" id="PIRSF006431">
    <property type="entry name" value="Pept_S33"/>
    <property type="match status" value="1"/>
</dbReference>
<dbReference type="Gene3D" id="3.40.50.1820">
    <property type="entry name" value="alpha/beta hydrolase"/>
    <property type="match status" value="1"/>
</dbReference>
<dbReference type="GO" id="GO:0006508">
    <property type="term" value="P:proteolysis"/>
    <property type="evidence" value="ECO:0007669"/>
    <property type="project" value="UniProtKB-KW"/>
</dbReference>
<sequence>MNPYDVGYYETEDGHSIYYEQIGHPLGMPVLYLHGGPGAGLDSYYHLLLPSLQNVRLIGIDQRGSGKSKPLGSLKNNSIEFLVKDLEQIRQHLHISSWYIFGGSWGSTLALAYSYFHPKQVRGLNLWGVFFCNQQEINWLYKDTAPIMYSDIFSKLFGTSPSHSPQSLFLDYQKKLQTPESVEEYATKWLLWEAFTSEHPDPVFEDFSQWQASPQAIACAKIENHYFLNAPLFINGQEMEFLLENIEFDFPIYITHGRNDLVTPAASALKLKSLFPHAYINIIKNSGHSLEHKELKESILHFGRELLG</sequence>
<comment type="similarity">
    <text evidence="3 11">Belongs to the peptidase S33 family.</text>
</comment>
<dbReference type="PANTHER" id="PTHR43722">
    <property type="entry name" value="PROLINE IMINOPEPTIDASE"/>
    <property type="match status" value="1"/>
</dbReference>
<organism evidence="14 15">
    <name type="scientific">Flammeovirga aprica JL-4</name>
    <dbReference type="NCBI Taxonomy" id="694437"/>
    <lineage>
        <taxon>Bacteria</taxon>
        <taxon>Pseudomonadati</taxon>
        <taxon>Bacteroidota</taxon>
        <taxon>Cytophagia</taxon>
        <taxon>Cytophagales</taxon>
        <taxon>Flammeovirgaceae</taxon>
        <taxon>Flammeovirga</taxon>
    </lineage>
</organism>
<dbReference type="AlphaFoldDB" id="A0A7X9X9P3"/>
<evidence type="ECO:0000256" key="11">
    <source>
        <dbReference type="PIRNR" id="PIRNR006431"/>
    </source>
</evidence>
<protein>
    <recommendedName>
        <fullName evidence="5 11">Proline iminopeptidase</fullName>
        <shortName evidence="11">PIP</shortName>
        <ecNumber evidence="4 11">3.4.11.5</ecNumber>
    </recommendedName>
    <alternativeName>
        <fullName evidence="10 11">Prolyl aminopeptidase</fullName>
    </alternativeName>
</protein>
<evidence type="ECO:0000256" key="6">
    <source>
        <dbReference type="ARBA" id="ARBA00022438"/>
    </source>
</evidence>
<comment type="caution">
    <text evidence="14">The sequence shown here is derived from an EMBL/GenBank/DDBJ whole genome shotgun (WGS) entry which is preliminary data.</text>
</comment>
<evidence type="ECO:0000256" key="8">
    <source>
        <dbReference type="ARBA" id="ARBA00022670"/>
    </source>
</evidence>
<keyword evidence="15" id="KW-1185">Reference proteome</keyword>
<dbReference type="InterPro" id="IPR005944">
    <property type="entry name" value="Pro_iminopeptidase"/>
</dbReference>
<reference evidence="14 15" key="1">
    <citation type="submission" date="2020-04" db="EMBL/GenBank/DDBJ databases">
        <title>Flammeovirga sp. SR4, a novel species isolated from seawater.</title>
        <authorList>
            <person name="Wang X."/>
        </authorList>
    </citation>
    <scope>NUCLEOTIDE SEQUENCE [LARGE SCALE GENOMIC DNA]</scope>
    <source>
        <strain evidence="14 15">ATCC 23126</strain>
    </source>
</reference>
<keyword evidence="6 11" id="KW-0031">Aminopeptidase</keyword>
<evidence type="ECO:0000313" key="14">
    <source>
        <dbReference type="EMBL" id="NME68966.1"/>
    </source>
</evidence>
<comment type="catalytic activity">
    <reaction evidence="1 11">
        <text>Release of N-terminal proline from a peptide.</text>
        <dbReference type="EC" id="3.4.11.5"/>
    </reaction>
</comment>
<dbReference type="GO" id="GO:0005737">
    <property type="term" value="C:cytoplasm"/>
    <property type="evidence" value="ECO:0007669"/>
    <property type="project" value="UniProtKB-SubCell"/>
</dbReference>
<dbReference type="RefSeq" id="WP_169657256.1">
    <property type="nucleotide sequence ID" value="NZ_JABANE010000032.1"/>
</dbReference>
<dbReference type="Proteomes" id="UP000576082">
    <property type="component" value="Unassembled WGS sequence"/>
</dbReference>
<dbReference type="Pfam" id="PF00561">
    <property type="entry name" value="Abhydrolase_1"/>
    <property type="match status" value="1"/>
</dbReference>
<dbReference type="PANTHER" id="PTHR43722:SF1">
    <property type="entry name" value="PROLINE IMINOPEPTIDASE"/>
    <property type="match status" value="1"/>
</dbReference>
<evidence type="ECO:0000256" key="9">
    <source>
        <dbReference type="ARBA" id="ARBA00022801"/>
    </source>
</evidence>
<dbReference type="GO" id="GO:0004177">
    <property type="term" value="F:aminopeptidase activity"/>
    <property type="evidence" value="ECO:0007669"/>
    <property type="project" value="UniProtKB-UniRule"/>
</dbReference>
<dbReference type="EMBL" id="JABANE010000032">
    <property type="protein sequence ID" value="NME68966.1"/>
    <property type="molecule type" value="Genomic_DNA"/>
</dbReference>
<proteinExistence type="inferred from homology"/>
<dbReference type="SUPFAM" id="SSF53474">
    <property type="entry name" value="alpha/beta-Hydrolases"/>
    <property type="match status" value="1"/>
</dbReference>
<evidence type="ECO:0000313" key="15">
    <source>
        <dbReference type="Proteomes" id="UP000576082"/>
    </source>
</evidence>
<feature type="active site" evidence="12">
    <location>
        <position position="260"/>
    </location>
</feature>
<dbReference type="EC" id="3.4.11.5" evidence="4 11"/>
<gene>
    <name evidence="14" type="ORF">HHU12_13415</name>
</gene>
<evidence type="ECO:0000256" key="3">
    <source>
        <dbReference type="ARBA" id="ARBA00010088"/>
    </source>
</evidence>
<feature type="active site" description="Nucleophile" evidence="12">
    <location>
        <position position="104"/>
    </location>
</feature>
<dbReference type="InterPro" id="IPR029058">
    <property type="entry name" value="AB_hydrolase_fold"/>
</dbReference>
<evidence type="ECO:0000256" key="5">
    <source>
        <dbReference type="ARBA" id="ARBA00021843"/>
    </source>
</evidence>
<feature type="active site" description="Proton donor" evidence="12">
    <location>
        <position position="288"/>
    </location>
</feature>
<dbReference type="InterPro" id="IPR000073">
    <property type="entry name" value="AB_hydrolase_1"/>
</dbReference>
<keyword evidence="8 11" id="KW-0645">Protease</keyword>
<accession>A0A7X9X9P3</accession>
<evidence type="ECO:0000256" key="7">
    <source>
        <dbReference type="ARBA" id="ARBA00022490"/>
    </source>
</evidence>
<dbReference type="PRINTS" id="PR00793">
    <property type="entry name" value="PROAMNOPTASE"/>
</dbReference>
<evidence type="ECO:0000256" key="10">
    <source>
        <dbReference type="ARBA" id="ARBA00029605"/>
    </source>
</evidence>
<keyword evidence="9 11" id="KW-0378">Hydrolase</keyword>
<evidence type="ECO:0000256" key="2">
    <source>
        <dbReference type="ARBA" id="ARBA00004496"/>
    </source>
</evidence>
<feature type="domain" description="AB hydrolase-1" evidence="13">
    <location>
        <begin position="29"/>
        <end position="289"/>
    </location>
</feature>
<evidence type="ECO:0000259" key="13">
    <source>
        <dbReference type="Pfam" id="PF00561"/>
    </source>
</evidence>
<comment type="subcellular location">
    <subcellularLocation>
        <location evidence="2 11">Cytoplasm</location>
    </subcellularLocation>
</comment>
<evidence type="ECO:0000256" key="12">
    <source>
        <dbReference type="PIRSR" id="PIRSR006431-1"/>
    </source>
</evidence>
<dbReference type="InterPro" id="IPR002410">
    <property type="entry name" value="Peptidase_S33"/>
</dbReference>